<name>A0A420I771_9PEZI</name>
<evidence type="ECO:0000313" key="1">
    <source>
        <dbReference type="EMBL" id="RKF65521.1"/>
    </source>
</evidence>
<keyword evidence="2" id="KW-1185">Reference proteome</keyword>
<proteinExistence type="predicted"/>
<evidence type="ECO:0000313" key="2">
    <source>
        <dbReference type="Proteomes" id="UP000286134"/>
    </source>
</evidence>
<dbReference type="EMBL" id="MCFK01000689">
    <property type="protein sequence ID" value="RKF65521.1"/>
    <property type="molecule type" value="Genomic_DNA"/>
</dbReference>
<reference evidence="1 2" key="1">
    <citation type="journal article" date="2018" name="BMC Genomics">
        <title>Comparative genome analyses reveal sequence features reflecting distinct modes of host-adaptation between dicot and monocot powdery mildew.</title>
        <authorList>
            <person name="Wu Y."/>
            <person name="Ma X."/>
            <person name="Pan Z."/>
            <person name="Kale S.D."/>
            <person name="Song Y."/>
            <person name="King H."/>
            <person name="Zhang Q."/>
            <person name="Presley C."/>
            <person name="Deng X."/>
            <person name="Wei C.I."/>
            <person name="Xiao S."/>
        </authorList>
    </citation>
    <scope>NUCLEOTIDE SEQUENCE [LARGE SCALE GENOMIC DNA]</scope>
    <source>
        <strain evidence="1">UMSG2</strain>
    </source>
</reference>
<gene>
    <name evidence="1" type="ORF">OnM2_006015</name>
</gene>
<protein>
    <submittedName>
        <fullName evidence="1">Uncharacterized protein</fullName>
    </submittedName>
</protein>
<accession>A0A420I771</accession>
<organism evidence="1 2">
    <name type="scientific">Erysiphe neolycopersici</name>
    <dbReference type="NCBI Taxonomy" id="212602"/>
    <lineage>
        <taxon>Eukaryota</taxon>
        <taxon>Fungi</taxon>
        <taxon>Dikarya</taxon>
        <taxon>Ascomycota</taxon>
        <taxon>Pezizomycotina</taxon>
        <taxon>Leotiomycetes</taxon>
        <taxon>Erysiphales</taxon>
        <taxon>Erysiphaceae</taxon>
        <taxon>Erysiphe</taxon>
    </lineage>
</organism>
<comment type="caution">
    <text evidence="1">The sequence shown here is derived from an EMBL/GenBank/DDBJ whole genome shotgun (WGS) entry which is preliminary data.</text>
</comment>
<dbReference type="Proteomes" id="UP000286134">
    <property type="component" value="Unassembled WGS sequence"/>
</dbReference>
<sequence>MLTFSFWIHGSPPLVRHCPVPSKINWPKLSISQLKLPPYEPMMQFKLLCTYLLSARDQYPDKSRDYNSLLSYPLNRDPTRLLSTHQRSCSVKYFQKPSNYYHRLEQSYLRLLAPWLREILEHRNPVVHILAMHLLAGRKLMRTWQ</sequence>
<dbReference type="AlphaFoldDB" id="A0A420I771"/>